<accession>A0A2W2BT00</accession>
<evidence type="ECO:0000313" key="2">
    <source>
        <dbReference type="EMBL" id="PZF78807.1"/>
    </source>
</evidence>
<feature type="domain" description="Methyltransferase FkbM" evidence="1">
    <location>
        <begin position="124"/>
        <end position="174"/>
    </location>
</feature>
<protein>
    <recommendedName>
        <fullName evidence="1">Methyltransferase FkbM domain-containing protein</fullName>
    </recommendedName>
</protein>
<dbReference type="AlphaFoldDB" id="A0A2W2BT00"/>
<dbReference type="InterPro" id="IPR006342">
    <property type="entry name" value="FkbM_mtfrase"/>
</dbReference>
<dbReference type="Proteomes" id="UP000248795">
    <property type="component" value="Unassembled WGS sequence"/>
</dbReference>
<reference evidence="3" key="1">
    <citation type="submission" date="2018-06" db="EMBL/GenBank/DDBJ databases">
        <title>Aestuariibacter litoralis strain KCTC 52945T.</title>
        <authorList>
            <person name="Li X."/>
            <person name="Salam N."/>
            <person name="Li J.-L."/>
            <person name="Chen Y.-M."/>
            <person name="Yang Z.-W."/>
            <person name="Zhang L.-Y."/>
            <person name="Han M.-X."/>
            <person name="Xiao M."/>
            <person name="Li W.-J."/>
        </authorList>
    </citation>
    <scope>NUCLEOTIDE SEQUENCE [LARGE SCALE GENOMIC DNA]</scope>
    <source>
        <strain evidence="3">KCTC 52945</strain>
    </source>
</reference>
<keyword evidence="3" id="KW-1185">Reference proteome</keyword>
<name>A0A2W2BT00_9HYPH</name>
<sequence length="267" mass="29489">MSRATAWTKKAALGAGVMVFRTGGRDVLDAVLDLARPCDAGVPLIRIGGDGDGGYLVPDDLAGIRACFSPGVSSVSDFEADLAQRGIRSFLADHAVERPALDNALFDFEKLFIGPGAAQNAVSLADWVDRKWRDDSEMILQMDIEGSEYGVICETSRALLRRFRIMVIEFHGLDRLFDPFGQQLIHIAFRKLRQDFEVVHIHPNNCCEPAVHDGMVIPPVMEFTFLRKDRLQGKTPVTSFPHPLDRANVAGRPDIVLPRAWYGDGAD</sequence>
<dbReference type="EMBL" id="QKVK01000001">
    <property type="protein sequence ID" value="PZF78807.1"/>
    <property type="molecule type" value="Genomic_DNA"/>
</dbReference>
<dbReference type="RefSeq" id="WP_111196135.1">
    <property type="nucleotide sequence ID" value="NZ_QKVK01000001.1"/>
</dbReference>
<dbReference type="InterPro" id="IPR029063">
    <property type="entry name" value="SAM-dependent_MTases_sf"/>
</dbReference>
<comment type="caution">
    <text evidence="2">The sequence shown here is derived from an EMBL/GenBank/DDBJ whole genome shotgun (WGS) entry which is preliminary data.</text>
</comment>
<evidence type="ECO:0000259" key="1">
    <source>
        <dbReference type="Pfam" id="PF05050"/>
    </source>
</evidence>
<proteinExistence type="predicted"/>
<dbReference type="Pfam" id="PF05050">
    <property type="entry name" value="Methyltransf_21"/>
    <property type="match status" value="1"/>
</dbReference>
<evidence type="ECO:0000313" key="3">
    <source>
        <dbReference type="Proteomes" id="UP000248795"/>
    </source>
</evidence>
<organism evidence="2 3">
    <name type="scientific">Aestuariivirga litoralis</name>
    <dbReference type="NCBI Taxonomy" id="2650924"/>
    <lineage>
        <taxon>Bacteria</taxon>
        <taxon>Pseudomonadati</taxon>
        <taxon>Pseudomonadota</taxon>
        <taxon>Alphaproteobacteria</taxon>
        <taxon>Hyphomicrobiales</taxon>
        <taxon>Aestuariivirgaceae</taxon>
        <taxon>Aestuariivirga</taxon>
    </lineage>
</organism>
<dbReference type="SUPFAM" id="SSF53335">
    <property type="entry name" value="S-adenosyl-L-methionine-dependent methyltransferases"/>
    <property type="match status" value="1"/>
</dbReference>
<gene>
    <name evidence="2" type="ORF">DK847_03150</name>
</gene>